<reference evidence="2 3" key="1">
    <citation type="submission" date="2016-04" db="EMBL/GenBank/DDBJ databases">
        <title>Deep-sea bacteria in the southern Pacific.</title>
        <authorList>
            <person name="Tang K."/>
        </authorList>
    </citation>
    <scope>NUCLEOTIDE SEQUENCE [LARGE SCALE GENOMIC DNA]</scope>
    <source>
        <strain evidence="2 3">JLT2014</strain>
    </source>
</reference>
<dbReference type="SUPFAM" id="SSF52309">
    <property type="entry name" value="N-(deoxy)ribosyltransferase-like"/>
    <property type="match status" value="1"/>
</dbReference>
<sequence length="155" mass="16635">MGRHSFLWSQIKALPGVHVDAPRRVVVQACRGRLVYLASPYSKRAAHADGCYCPTEATRAAFDAAKWAAALAREGITAISPIAQAQAMADADMGAGLDPLDDRFWTDWCAPLLGACEALILPPIHGWQESRGCRLEITVAQNCGKPVFLMTGEGA</sequence>
<evidence type="ECO:0000259" key="1">
    <source>
        <dbReference type="Pfam" id="PF09152"/>
    </source>
</evidence>
<dbReference type="RefSeq" id="WP_083716877.1">
    <property type="nucleotide sequence ID" value="NZ_CP015093.1"/>
</dbReference>
<evidence type="ECO:0000313" key="3">
    <source>
        <dbReference type="Proteomes" id="UP000187059"/>
    </source>
</evidence>
<accession>A0A1P8UWF5</accession>
<dbReference type="KEGG" id="paby:Ga0080574_TMP3390"/>
<dbReference type="InterPro" id="IPR015235">
    <property type="entry name" value="DUF1937"/>
</dbReference>
<keyword evidence="3" id="KW-1185">Reference proteome</keyword>
<dbReference type="STRING" id="1250539.Ga0080574_TMP3390"/>
<dbReference type="Gene3D" id="3.40.50.10400">
    <property type="entry name" value="Hypothetical protein PA1492"/>
    <property type="match status" value="1"/>
</dbReference>
<dbReference type="EMBL" id="CP015093">
    <property type="protein sequence ID" value="APZ53724.1"/>
    <property type="molecule type" value="Genomic_DNA"/>
</dbReference>
<name>A0A1P8UWF5_9RHOB</name>
<organism evidence="2 3">
    <name type="scientific">Salipiger abyssi</name>
    <dbReference type="NCBI Taxonomy" id="1250539"/>
    <lineage>
        <taxon>Bacteria</taxon>
        <taxon>Pseudomonadati</taxon>
        <taxon>Pseudomonadota</taxon>
        <taxon>Alphaproteobacteria</taxon>
        <taxon>Rhodobacterales</taxon>
        <taxon>Roseobacteraceae</taxon>
        <taxon>Salipiger</taxon>
    </lineage>
</organism>
<dbReference type="OrthoDB" id="7857621at2"/>
<dbReference type="Pfam" id="PF09152">
    <property type="entry name" value="DUF1937"/>
    <property type="match status" value="1"/>
</dbReference>
<evidence type="ECO:0000313" key="2">
    <source>
        <dbReference type="EMBL" id="APZ53724.1"/>
    </source>
</evidence>
<dbReference type="AlphaFoldDB" id="A0A1P8UWF5"/>
<protein>
    <submittedName>
        <fullName evidence="2">Putative DUF1937 protein</fullName>
    </submittedName>
</protein>
<gene>
    <name evidence="2" type="ORF">Ga0080574_TMP3390</name>
</gene>
<proteinExistence type="predicted"/>
<dbReference type="Proteomes" id="UP000187059">
    <property type="component" value="Chromosome"/>
</dbReference>
<feature type="domain" description="DUF1937" evidence="1">
    <location>
        <begin position="33"/>
        <end position="151"/>
    </location>
</feature>